<keyword evidence="3" id="KW-0812">Transmembrane</keyword>
<accession>A0A179F0I7</accession>
<feature type="transmembrane region" description="Helical" evidence="3">
    <location>
        <begin position="237"/>
        <end position="257"/>
    </location>
</feature>
<evidence type="ECO:0000256" key="3">
    <source>
        <dbReference type="SAM" id="Phobius"/>
    </source>
</evidence>
<comment type="caution">
    <text evidence="5">The sequence shown here is derived from an EMBL/GenBank/DDBJ whole genome shotgun (WGS) entry which is preliminary data.</text>
</comment>
<dbReference type="PANTHER" id="PTHR11360:SF281">
    <property type="entry name" value="ASPYRIDONES EFFLUX PROTEIN APDF-RELATED"/>
    <property type="match status" value="1"/>
</dbReference>
<feature type="transmembrane region" description="Helical" evidence="3">
    <location>
        <begin position="164"/>
        <end position="188"/>
    </location>
</feature>
<name>A0A179F0I7_PURLI</name>
<reference evidence="5 6" key="1">
    <citation type="submission" date="2016-01" db="EMBL/GenBank/DDBJ databases">
        <title>Biosynthesis of antibiotic leucinostatins and their inhibition on Phytophthora in bio-control Purpureocillium lilacinum.</title>
        <authorList>
            <person name="Wang G."/>
            <person name="Liu Z."/>
            <person name="Lin R."/>
            <person name="Li E."/>
            <person name="Mao Z."/>
            <person name="Ling J."/>
            <person name="Yin W."/>
            <person name="Xie B."/>
        </authorList>
    </citation>
    <scope>NUCLEOTIDE SEQUENCE [LARGE SCALE GENOMIC DNA]</scope>
    <source>
        <strain evidence="5">PLBJ-1</strain>
    </source>
</reference>
<feature type="transmembrane region" description="Helical" evidence="3">
    <location>
        <begin position="72"/>
        <end position="93"/>
    </location>
</feature>
<keyword evidence="3" id="KW-0472">Membrane</keyword>
<sequence length="360" mass="38156">MLASKSHSSISWIGSVQVCFLIAGGSVAGPLFDKYGSSLRQVIAVPGLMAVASTMMTSLCTEYYQFMLAQGVLGGIASGMLFAPAMACVGQYFHNRRATALGIAAAGSSLGGVIIPITLSQMLQRKSLGFGWSVRVVGFIILVMMIVAILTVKERLPPRRGKVLVLSAFTCTTYAFTTLGLFLMNMGIFTPFFYLPQSAQERGMQYDLASHLLAVLNSASVLGRVLAGLIADRLGRFNTLAINGMCSGLLLLCWPAISSNVSIFIFSSLYGFFSGGVVSLFPPCVAQVTPHTNQIGAYLGMAMVVSGIAGLVGSPIFGTLLERSRAFTQPGIFSGVVMLCGVCFIIMARLRQVSKVVAFA</sequence>
<gene>
    <name evidence="5" type="ORF">VFPBJ_11645</name>
</gene>
<dbReference type="InterPro" id="IPR036259">
    <property type="entry name" value="MFS_trans_sf"/>
</dbReference>
<evidence type="ECO:0000313" key="6">
    <source>
        <dbReference type="Proteomes" id="UP000078240"/>
    </source>
</evidence>
<feature type="transmembrane region" description="Helical" evidence="3">
    <location>
        <begin position="297"/>
        <end position="320"/>
    </location>
</feature>
<feature type="domain" description="Major facilitator superfamily (MFS) profile" evidence="4">
    <location>
        <begin position="1"/>
        <end position="360"/>
    </location>
</feature>
<dbReference type="AlphaFoldDB" id="A0A179F0I7"/>
<feature type="transmembrane region" description="Helical" evidence="3">
    <location>
        <begin position="263"/>
        <end position="285"/>
    </location>
</feature>
<feature type="transmembrane region" description="Helical" evidence="3">
    <location>
        <begin position="44"/>
        <end position="66"/>
    </location>
</feature>
<dbReference type="EMBL" id="LSBH01000045">
    <property type="protein sequence ID" value="OAQ58912.1"/>
    <property type="molecule type" value="Genomic_DNA"/>
</dbReference>
<feature type="transmembrane region" description="Helical" evidence="3">
    <location>
        <begin position="12"/>
        <end position="32"/>
    </location>
</feature>
<keyword evidence="3" id="KW-1133">Transmembrane helix</keyword>
<feature type="transmembrane region" description="Helical" evidence="3">
    <location>
        <begin position="100"/>
        <end position="120"/>
    </location>
</feature>
<evidence type="ECO:0000256" key="1">
    <source>
        <dbReference type="ARBA" id="ARBA00004141"/>
    </source>
</evidence>
<dbReference type="InterPro" id="IPR020846">
    <property type="entry name" value="MFS_dom"/>
</dbReference>
<evidence type="ECO:0000256" key="2">
    <source>
        <dbReference type="ARBA" id="ARBA00006727"/>
    </source>
</evidence>
<comment type="similarity">
    <text evidence="2">Belongs to the major facilitator superfamily. Monocarboxylate porter (TC 2.A.1.13) family.</text>
</comment>
<feature type="transmembrane region" description="Helical" evidence="3">
    <location>
        <begin position="332"/>
        <end position="350"/>
    </location>
</feature>
<dbReference type="InterPro" id="IPR011701">
    <property type="entry name" value="MFS"/>
</dbReference>
<dbReference type="GO" id="GO:0022857">
    <property type="term" value="F:transmembrane transporter activity"/>
    <property type="evidence" value="ECO:0007669"/>
    <property type="project" value="InterPro"/>
</dbReference>
<dbReference type="Gene3D" id="1.20.1250.20">
    <property type="entry name" value="MFS general substrate transporter like domains"/>
    <property type="match status" value="2"/>
</dbReference>
<dbReference type="Proteomes" id="UP000078240">
    <property type="component" value="Unassembled WGS sequence"/>
</dbReference>
<organism evidence="5 6">
    <name type="scientific">Purpureocillium lilacinum</name>
    <name type="common">Paecilomyces lilacinus</name>
    <dbReference type="NCBI Taxonomy" id="33203"/>
    <lineage>
        <taxon>Eukaryota</taxon>
        <taxon>Fungi</taxon>
        <taxon>Dikarya</taxon>
        <taxon>Ascomycota</taxon>
        <taxon>Pezizomycotina</taxon>
        <taxon>Sordariomycetes</taxon>
        <taxon>Hypocreomycetidae</taxon>
        <taxon>Hypocreales</taxon>
        <taxon>Ophiocordycipitaceae</taxon>
        <taxon>Purpureocillium</taxon>
    </lineage>
</organism>
<proteinExistence type="inferred from homology"/>
<dbReference type="InterPro" id="IPR050327">
    <property type="entry name" value="Proton-linked_MCT"/>
</dbReference>
<evidence type="ECO:0000313" key="5">
    <source>
        <dbReference type="EMBL" id="OAQ58912.1"/>
    </source>
</evidence>
<feature type="transmembrane region" description="Helical" evidence="3">
    <location>
        <begin position="132"/>
        <end position="152"/>
    </location>
</feature>
<dbReference type="GO" id="GO:0016020">
    <property type="term" value="C:membrane"/>
    <property type="evidence" value="ECO:0007669"/>
    <property type="project" value="UniProtKB-SubCell"/>
</dbReference>
<dbReference type="Pfam" id="PF07690">
    <property type="entry name" value="MFS_1"/>
    <property type="match status" value="1"/>
</dbReference>
<dbReference type="PROSITE" id="PS50850">
    <property type="entry name" value="MFS"/>
    <property type="match status" value="1"/>
</dbReference>
<feature type="transmembrane region" description="Helical" evidence="3">
    <location>
        <begin position="208"/>
        <end position="230"/>
    </location>
</feature>
<dbReference type="SUPFAM" id="SSF103473">
    <property type="entry name" value="MFS general substrate transporter"/>
    <property type="match status" value="1"/>
</dbReference>
<evidence type="ECO:0000259" key="4">
    <source>
        <dbReference type="PROSITE" id="PS50850"/>
    </source>
</evidence>
<protein>
    <submittedName>
        <fullName evidence="5">Major facilitator superfamily domain-containingprotein</fullName>
    </submittedName>
</protein>
<comment type="subcellular location">
    <subcellularLocation>
        <location evidence="1">Membrane</location>
        <topology evidence="1">Multi-pass membrane protein</topology>
    </subcellularLocation>
</comment>
<dbReference type="PANTHER" id="PTHR11360">
    <property type="entry name" value="MONOCARBOXYLATE TRANSPORTER"/>
    <property type="match status" value="1"/>
</dbReference>